<comment type="caution">
    <text evidence="2">The sequence shown here is derived from an EMBL/GenBank/DDBJ whole genome shotgun (WGS) entry which is preliminary data.</text>
</comment>
<dbReference type="Proteomes" id="UP000619486">
    <property type="component" value="Unassembled WGS sequence"/>
</dbReference>
<feature type="region of interest" description="Disordered" evidence="1">
    <location>
        <begin position="86"/>
        <end position="105"/>
    </location>
</feature>
<protein>
    <submittedName>
        <fullName evidence="2">Uncharacterized protein</fullName>
    </submittedName>
</protein>
<name>A0A918LLR0_9ACTN</name>
<evidence type="ECO:0000313" key="3">
    <source>
        <dbReference type="Proteomes" id="UP000619486"/>
    </source>
</evidence>
<proteinExistence type="predicted"/>
<organism evidence="2 3">
    <name type="scientific">Streptomyces purpureus</name>
    <dbReference type="NCBI Taxonomy" id="1951"/>
    <lineage>
        <taxon>Bacteria</taxon>
        <taxon>Bacillati</taxon>
        <taxon>Actinomycetota</taxon>
        <taxon>Actinomycetes</taxon>
        <taxon>Kitasatosporales</taxon>
        <taxon>Streptomycetaceae</taxon>
        <taxon>Streptomyces</taxon>
    </lineage>
</organism>
<accession>A0A918LLR0</accession>
<dbReference type="EMBL" id="BMQQ01000001">
    <property type="protein sequence ID" value="GGT14390.1"/>
    <property type="molecule type" value="Genomic_DNA"/>
</dbReference>
<keyword evidence="3" id="KW-1185">Reference proteome</keyword>
<reference evidence="2" key="2">
    <citation type="submission" date="2020-09" db="EMBL/GenBank/DDBJ databases">
        <authorList>
            <person name="Sun Q."/>
            <person name="Ohkuma M."/>
        </authorList>
    </citation>
    <scope>NUCLEOTIDE SEQUENCE</scope>
    <source>
        <strain evidence="2">JCM 3172</strain>
    </source>
</reference>
<dbReference type="AlphaFoldDB" id="A0A918LLR0"/>
<sequence>MPRGRSVWLHAAHAAASPGLRPAFTSGRLPVPADAPGEAELPVPGVGLATALSGVSVPLLSAYTPAPAPTTSSAATNPPMAAASLLRRKPPRGGGGGCCRRAPRV</sequence>
<gene>
    <name evidence="2" type="ORF">GCM10014713_03840</name>
</gene>
<reference evidence="2" key="1">
    <citation type="journal article" date="2014" name="Int. J. Syst. Evol. Microbiol.">
        <title>Complete genome sequence of Corynebacterium casei LMG S-19264T (=DSM 44701T), isolated from a smear-ripened cheese.</title>
        <authorList>
            <consortium name="US DOE Joint Genome Institute (JGI-PGF)"/>
            <person name="Walter F."/>
            <person name="Albersmeier A."/>
            <person name="Kalinowski J."/>
            <person name="Ruckert C."/>
        </authorList>
    </citation>
    <scope>NUCLEOTIDE SEQUENCE</scope>
    <source>
        <strain evidence="2">JCM 3172</strain>
    </source>
</reference>
<evidence type="ECO:0000256" key="1">
    <source>
        <dbReference type="SAM" id="MobiDB-lite"/>
    </source>
</evidence>
<evidence type="ECO:0000313" key="2">
    <source>
        <dbReference type="EMBL" id="GGT14390.1"/>
    </source>
</evidence>